<evidence type="ECO:0000313" key="2">
    <source>
        <dbReference type="EMBL" id="THF77313.1"/>
    </source>
</evidence>
<dbReference type="InterPro" id="IPR023210">
    <property type="entry name" value="NADP_OxRdtase_dom"/>
</dbReference>
<keyword evidence="3" id="KW-1185">Reference proteome</keyword>
<dbReference type="PANTHER" id="PTHR43312">
    <property type="entry name" value="D-THREO-ALDOSE 1-DEHYDROGENASE"/>
    <property type="match status" value="1"/>
</dbReference>
<evidence type="ECO:0000259" key="1">
    <source>
        <dbReference type="Pfam" id="PF00248"/>
    </source>
</evidence>
<dbReference type="PANTHER" id="PTHR43312:SF1">
    <property type="entry name" value="NADP-DEPENDENT OXIDOREDUCTASE DOMAIN-CONTAINING PROTEIN"/>
    <property type="match status" value="1"/>
</dbReference>
<dbReference type="InterPro" id="IPR053135">
    <property type="entry name" value="AKR2_Oxidoreductase"/>
</dbReference>
<dbReference type="OrthoDB" id="9773828at2"/>
<protein>
    <submittedName>
        <fullName evidence="2">Aldo/keto reductase</fullName>
    </submittedName>
</protein>
<dbReference type="AlphaFoldDB" id="A0A4S4BQU4"/>
<dbReference type="Gene3D" id="3.20.20.100">
    <property type="entry name" value="NADP-dependent oxidoreductase domain"/>
    <property type="match status" value="1"/>
</dbReference>
<proteinExistence type="predicted"/>
<evidence type="ECO:0000313" key="3">
    <source>
        <dbReference type="Proteomes" id="UP000310636"/>
    </source>
</evidence>
<dbReference type="CDD" id="cd19097">
    <property type="entry name" value="AKR_unchar"/>
    <property type="match status" value="1"/>
</dbReference>
<dbReference type="RefSeq" id="WP_136370958.1">
    <property type="nucleotide sequence ID" value="NZ_SSOB01000020.1"/>
</dbReference>
<feature type="domain" description="NADP-dependent oxidoreductase" evidence="1">
    <location>
        <begin position="16"/>
        <end position="299"/>
    </location>
</feature>
<reference evidence="2 3" key="1">
    <citation type="submission" date="2019-04" db="EMBL/GenBank/DDBJ databases">
        <title>Cohnella sp. nov. isolated from preserved vegetables.</title>
        <authorList>
            <person name="Lin S.-Y."/>
            <person name="Hung M.-H."/>
            <person name="Young C.-C."/>
        </authorList>
    </citation>
    <scope>NUCLEOTIDE SEQUENCE [LARGE SCALE GENOMIC DNA]</scope>
    <source>
        <strain evidence="2 3">CC-MHH1044</strain>
    </source>
</reference>
<name>A0A4S4BQU4_9BACL</name>
<accession>A0A4S4BQU4</accession>
<dbReference type="SUPFAM" id="SSF51430">
    <property type="entry name" value="NAD(P)-linked oxidoreductase"/>
    <property type="match status" value="1"/>
</dbReference>
<gene>
    <name evidence="2" type="ORF">E6C55_16755</name>
</gene>
<sequence length="318" mass="34864">MIKMSGRYEGGVPLSRLTLGTAQLGLKGYGIANAAEEVDADRMLAACEQAGIRSFDTAPEYGSSEQRLGDCFSRRVAPTERTVMTKVKLPADPAMSEREIEAYMYDSVRASLERLRLPRLSVLQLHDPDVLGRCGSAVTRTMRRLRAEGLIAAGGVSLTGHTAEQYLALADQIRDDVYTVVQVPFNVFDHRLLRVGAIERMREEGKAIVARSVFLQGLFALEPASLPGGLRQAEPSLRSLRRLAEEEGVSTLQLAFSFVRDYPGIDSLIVGMERPEQLDANIRLLSGPPLSERALAAIGKLFGEVPEELLIPGQWRKG</sequence>
<dbReference type="Pfam" id="PF00248">
    <property type="entry name" value="Aldo_ket_red"/>
    <property type="match status" value="1"/>
</dbReference>
<comment type="caution">
    <text evidence="2">The sequence shown here is derived from an EMBL/GenBank/DDBJ whole genome shotgun (WGS) entry which is preliminary data.</text>
</comment>
<organism evidence="2 3">
    <name type="scientific">Cohnella fermenti</name>
    <dbReference type="NCBI Taxonomy" id="2565925"/>
    <lineage>
        <taxon>Bacteria</taxon>
        <taxon>Bacillati</taxon>
        <taxon>Bacillota</taxon>
        <taxon>Bacilli</taxon>
        <taxon>Bacillales</taxon>
        <taxon>Paenibacillaceae</taxon>
        <taxon>Cohnella</taxon>
    </lineage>
</organism>
<dbReference type="InterPro" id="IPR036812">
    <property type="entry name" value="NAD(P)_OxRdtase_dom_sf"/>
</dbReference>
<dbReference type="EMBL" id="SSOB01000020">
    <property type="protein sequence ID" value="THF77313.1"/>
    <property type="molecule type" value="Genomic_DNA"/>
</dbReference>
<dbReference type="Proteomes" id="UP000310636">
    <property type="component" value="Unassembled WGS sequence"/>
</dbReference>